<dbReference type="PANTHER" id="PTHR14218">
    <property type="entry name" value="PROTEASE S8 TRIPEPTIDYL PEPTIDASE I CLN2"/>
    <property type="match status" value="1"/>
</dbReference>
<evidence type="ECO:0000256" key="1">
    <source>
        <dbReference type="ARBA" id="ARBA00001913"/>
    </source>
</evidence>
<proteinExistence type="predicted"/>
<protein>
    <submittedName>
        <fullName evidence="9">Peptidase S53</fullName>
    </submittedName>
</protein>
<dbReference type="GO" id="GO:0006508">
    <property type="term" value="P:proteolysis"/>
    <property type="evidence" value="ECO:0007669"/>
    <property type="project" value="UniProtKB-KW"/>
</dbReference>
<dbReference type="PROSITE" id="PS51695">
    <property type="entry name" value="SEDOLISIN"/>
    <property type="match status" value="1"/>
</dbReference>
<gene>
    <name evidence="9" type="ORF">GQR93_13760</name>
</gene>
<dbReference type="AlphaFoldDB" id="A0A6P1E9I5"/>
<dbReference type="SUPFAM" id="SSF54897">
    <property type="entry name" value="Protease propeptides/inhibitors"/>
    <property type="match status" value="1"/>
</dbReference>
<evidence type="ECO:0000259" key="8">
    <source>
        <dbReference type="PROSITE" id="PS51695"/>
    </source>
</evidence>
<evidence type="ECO:0000256" key="6">
    <source>
        <dbReference type="ARBA" id="ARBA00022837"/>
    </source>
</evidence>
<evidence type="ECO:0000256" key="5">
    <source>
        <dbReference type="ARBA" id="ARBA00022825"/>
    </source>
</evidence>
<dbReference type="InterPro" id="IPR030400">
    <property type="entry name" value="Sedolisin_dom"/>
</dbReference>
<keyword evidence="7" id="KW-0865">Zymogen</keyword>
<organism evidence="9 10">
    <name type="scientific">Lentilactobacillus hilgardii</name>
    <name type="common">Lactobacillus hilgardii</name>
    <dbReference type="NCBI Taxonomy" id="1588"/>
    <lineage>
        <taxon>Bacteria</taxon>
        <taxon>Bacillati</taxon>
        <taxon>Bacillota</taxon>
        <taxon>Bacilli</taxon>
        <taxon>Lactobacillales</taxon>
        <taxon>Lactobacillaceae</taxon>
        <taxon>Lentilactobacillus</taxon>
    </lineage>
</organism>
<dbReference type="Pfam" id="PF09286">
    <property type="entry name" value="Pro-kuma_activ"/>
    <property type="match status" value="1"/>
</dbReference>
<dbReference type="SUPFAM" id="SSF52743">
    <property type="entry name" value="Subtilisin-like"/>
    <property type="match status" value="1"/>
</dbReference>
<keyword evidence="2" id="KW-0645">Protease</keyword>
<name>A0A6P1E9I5_LENHI</name>
<accession>A0A6P1E9I5</accession>
<dbReference type="CDD" id="cd04056">
    <property type="entry name" value="Peptidases_S53"/>
    <property type="match status" value="1"/>
</dbReference>
<dbReference type="InterPro" id="IPR015366">
    <property type="entry name" value="S53_propep"/>
</dbReference>
<dbReference type="InterPro" id="IPR036852">
    <property type="entry name" value="Peptidase_S8/S53_dom_sf"/>
</dbReference>
<dbReference type="PROSITE" id="PS00138">
    <property type="entry name" value="SUBTILASE_SER"/>
    <property type="match status" value="1"/>
</dbReference>
<keyword evidence="5" id="KW-0720">Serine protease</keyword>
<reference evidence="9 10" key="1">
    <citation type="submission" date="2019-12" db="EMBL/GenBank/DDBJ databases">
        <title>Lactobacillus hilgardii FLUB.</title>
        <authorList>
            <person name="Gustaw K."/>
        </authorList>
    </citation>
    <scope>NUCLEOTIDE SEQUENCE [LARGE SCALE GENOMIC DNA]</scope>
    <source>
        <strain evidence="9 10">FLUB</strain>
    </source>
</reference>
<evidence type="ECO:0000256" key="2">
    <source>
        <dbReference type="ARBA" id="ARBA00022670"/>
    </source>
</evidence>
<evidence type="ECO:0000256" key="7">
    <source>
        <dbReference type="ARBA" id="ARBA00023145"/>
    </source>
</evidence>
<dbReference type="GO" id="GO:0008240">
    <property type="term" value="F:tripeptidyl-peptidase activity"/>
    <property type="evidence" value="ECO:0007669"/>
    <property type="project" value="TreeGrafter"/>
</dbReference>
<evidence type="ECO:0000256" key="4">
    <source>
        <dbReference type="ARBA" id="ARBA00022801"/>
    </source>
</evidence>
<dbReference type="Gene3D" id="3.40.50.200">
    <property type="entry name" value="Peptidase S8/S53 domain"/>
    <property type="match status" value="1"/>
</dbReference>
<dbReference type="CDD" id="cd11377">
    <property type="entry name" value="Pro-peptidase_S53"/>
    <property type="match status" value="1"/>
</dbReference>
<dbReference type="InterPro" id="IPR050819">
    <property type="entry name" value="Tripeptidyl-peptidase_I"/>
</dbReference>
<comment type="cofactor">
    <cofactor evidence="1">
        <name>Ca(2+)</name>
        <dbReference type="ChEBI" id="CHEBI:29108"/>
    </cofactor>
</comment>
<dbReference type="Proteomes" id="UP000465035">
    <property type="component" value="Chromosome"/>
</dbReference>
<dbReference type="GO" id="GO:0046872">
    <property type="term" value="F:metal ion binding"/>
    <property type="evidence" value="ECO:0007669"/>
    <property type="project" value="UniProtKB-KW"/>
</dbReference>
<dbReference type="InterPro" id="IPR023828">
    <property type="entry name" value="Peptidase_S8_Ser-AS"/>
</dbReference>
<sequence>MQVQAATSPLLQASVPGMYKMLTTAKNVSPTPMKKTQTTCFDIVLKPDSFKNIRNAALAVSTPGNADFKHYLTPGEFGSKFGASETTISQWQRLLKQHSLKARPLKNQLIIQVSGKVGRIDKLFRTNLNTARYHSNPLQFGAKAPKIPGKLSKTVWTVVGLTDHSRGYINTNTFLPFRRTSRRKSGQAKLGFTSRFTNHYHVAPLYRKGMTGKGQTTGIIAFEGLRKSNVFHFWKHEKVDTNSGRLMIKQVASPLYRPKDVVRSSDETTMDAEYAGSVAPKSNVRVYLVNNPYPTLTNFVDVYEQAFNDNVVSSTTNSWGLMDSGTIAILRHRRLLTPAYRQLLTLVLAQGAIQGVSNFTASGDAGAYNYMIKSIKGKQLMFDRTLSSSDFFDSNPFITSVGGTTLPFRIKTKLGSIVNRHERAWGSDYVWPILQQHPSIIQRVPISLLEYTAGSTGGFSHQYDTPAYQMNVPGVNTFMARNLISALGQPVFGSQTVTGTGYGRNYPDVSADSDAVTGYWIYQKTKKYPKKPWSDGAGTSIASPQYAAAVALINSQAGRKRMGFWNPQIYQLAQQPDSPFTPLNSTQSNSNLYYVGQPGTVYNQATGLGITNFDKLAQAYK</sequence>
<evidence type="ECO:0000313" key="10">
    <source>
        <dbReference type="Proteomes" id="UP000465035"/>
    </source>
</evidence>
<dbReference type="GO" id="GO:0004252">
    <property type="term" value="F:serine-type endopeptidase activity"/>
    <property type="evidence" value="ECO:0007669"/>
    <property type="project" value="InterPro"/>
</dbReference>
<evidence type="ECO:0000313" key="9">
    <source>
        <dbReference type="EMBL" id="QHB53468.1"/>
    </source>
</evidence>
<feature type="domain" description="Peptidase S53" evidence="8">
    <location>
        <begin position="196"/>
        <end position="621"/>
    </location>
</feature>
<keyword evidence="3" id="KW-0479">Metal-binding</keyword>
<keyword evidence="4" id="KW-0378">Hydrolase</keyword>
<keyword evidence="6" id="KW-0106">Calcium</keyword>
<dbReference type="SMART" id="SM00944">
    <property type="entry name" value="Pro-kuma_activ"/>
    <property type="match status" value="1"/>
</dbReference>
<evidence type="ECO:0000256" key="3">
    <source>
        <dbReference type="ARBA" id="ARBA00022723"/>
    </source>
</evidence>
<dbReference type="EMBL" id="CP047121">
    <property type="protein sequence ID" value="QHB53468.1"/>
    <property type="molecule type" value="Genomic_DNA"/>
</dbReference>
<dbReference type="PANTHER" id="PTHR14218:SF15">
    <property type="entry name" value="TRIPEPTIDYL-PEPTIDASE 1"/>
    <property type="match status" value="1"/>
</dbReference>